<keyword evidence="2" id="KW-1185">Reference proteome</keyword>
<comment type="caution">
    <text evidence="1">The sequence shown here is derived from an EMBL/GenBank/DDBJ whole genome shotgun (WGS) entry which is preliminary data.</text>
</comment>
<organism evidence="1 2">
    <name type="scientific">Rhodonellum ikkaensis</name>
    <dbReference type="NCBI Taxonomy" id="336829"/>
    <lineage>
        <taxon>Bacteria</taxon>
        <taxon>Pseudomonadati</taxon>
        <taxon>Bacteroidota</taxon>
        <taxon>Cytophagia</taxon>
        <taxon>Cytophagales</taxon>
        <taxon>Cytophagaceae</taxon>
        <taxon>Rhodonellum</taxon>
    </lineage>
</organism>
<dbReference type="EMBL" id="FNQC01000004">
    <property type="protein sequence ID" value="SDY99226.1"/>
    <property type="molecule type" value="Genomic_DNA"/>
</dbReference>
<evidence type="ECO:0008006" key="3">
    <source>
        <dbReference type="Google" id="ProtNLM"/>
    </source>
</evidence>
<name>A0A1H3PDQ7_9BACT</name>
<accession>A0A1H3PDQ7</accession>
<evidence type="ECO:0000313" key="1">
    <source>
        <dbReference type="EMBL" id="SDY99226.1"/>
    </source>
</evidence>
<reference evidence="1 2" key="1">
    <citation type="submission" date="2016-10" db="EMBL/GenBank/DDBJ databases">
        <authorList>
            <person name="Varghese N."/>
            <person name="Submissions S."/>
        </authorList>
    </citation>
    <scope>NUCLEOTIDE SEQUENCE [LARGE SCALE GENOMIC DNA]</scope>
    <source>
        <strain evidence="1 2">DSM 17997</strain>
    </source>
</reference>
<proteinExistence type="predicted"/>
<evidence type="ECO:0000313" key="2">
    <source>
        <dbReference type="Proteomes" id="UP000199663"/>
    </source>
</evidence>
<protein>
    <recommendedName>
        <fullName evidence="3">Outer membrane protein beta-barrel domain-containing protein</fullName>
    </recommendedName>
</protein>
<dbReference type="Proteomes" id="UP000199663">
    <property type="component" value="Unassembled WGS sequence"/>
</dbReference>
<gene>
    <name evidence="1" type="ORF">SAMN05444412_104216</name>
</gene>
<sequence length="217" mass="24377">MDNSFERGLFFQVKNPMVRYFILTIFVVFIAFGAQSQSPVYVNHTEIGPMFGKSNDYDYRVNFSIQTFNGVKINPNHEVGFLVGLDTYSGLNLMPVALGWRGIREKGKRTSPYLSLDLGYGSALLEKRDRQGQRESWYEGGSLFSPAIGLRRKSRGGKSAFSWSLGFKRQGASFYEGVRGGGLSTGFSEGRLPPGFISVREENYVFNSLLLKWGLVF</sequence>